<organism evidence="5 6">
    <name type="scientific">Thermosporothrix hazakensis</name>
    <dbReference type="NCBI Taxonomy" id="644383"/>
    <lineage>
        <taxon>Bacteria</taxon>
        <taxon>Bacillati</taxon>
        <taxon>Chloroflexota</taxon>
        <taxon>Ktedonobacteria</taxon>
        <taxon>Ktedonobacterales</taxon>
        <taxon>Thermosporotrichaceae</taxon>
        <taxon>Thermosporothrix</taxon>
    </lineage>
</organism>
<evidence type="ECO:0000256" key="3">
    <source>
        <dbReference type="ARBA" id="ARBA00023002"/>
    </source>
</evidence>
<dbReference type="PRINTS" id="PR00081">
    <property type="entry name" value="GDHRDH"/>
</dbReference>
<name>A0A326TQI4_THEHA</name>
<dbReference type="GO" id="GO:0016616">
    <property type="term" value="F:oxidoreductase activity, acting on the CH-OH group of donors, NAD or NADP as acceptor"/>
    <property type="evidence" value="ECO:0007669"/>
    <property type="project" value="InterPro"/>
</dbReference>
<dbReference type="CDD" id="cd05324">
    <property type="entry name" value="carb_red_PTCR-like_SDR_c"/>
    <property type="match status" value="1"/>
</dbReference>
<dbReference type="Proteomes" id="UP000248806">
    <property type="component" value="Unassembled WGS sequence"/>
</dbReference>
<evidence type="ECO:0000256" key="2">
    <source>
        <dbReference type="ARBA" id="ARBA00022857"/>
    </source>
</evidence>
<dbReference type="InterPro" id="IPR045313">
    <property type="entry name" value="CBR1-like"/>
</dbReference>
<dbReference type="SUPFAM" id="SSF51735">
    <property type="entry name" value="NAD(P)-binding Rossmann-fold domains"/>
    <property type="match status" value="1"/>
</dbReference>
<evidence type="ECO:0000256" key="4">
    <source>
        <dbReference type="RuleBase" id="RU000363"/>
    </source>
</evidence>
<proteinExistence type="inferred from homology"/>
<dbReference type="EMBL" id="QKUF01000061">
    <property type="protein sequence ID" value="PZW18088.1"/>
    <property type="molecule type" value="Genomic_DNA"/>
</dbReference>
<dbReference type="PROSITE" id="PS00061">
    <property type="entry name" value="ADH_SHORT"/>
    <property type="match status" value="1"/>
</dbReference>
<dbReference type="InterPro" id="IPR036291">
    <property type="entry name" value="NAD(P)-bd_dom_sf"/>
</dbReference>
<dbReference type="AlphaFoldDB" id="A0A326TQI4"/>
<dbReference type="PANTHER" id="PTHR43490">
    <property type="entry name" value="(+)-NEOMENTHOL DEHYDROGENASE"/>
    <property type="match status" value="1"/>
</dbReference>
<evidence type="ECO:0000313" key="6">
    <source>
        <dbReference type="Proteomes" id="UP000248806"/>
    </source>
</evidence>
<comment type="caution">
    <text evidence="5">The sequence shown here is derived from an EMBL/GenBank/DDBJ whole genome shotgun (WGS) entry which is preliminary data.</text>
</comment>
<protein>
    <submittedName>
        <fullName evidence="5">NAD(P)-dependent dehydrogenase (Short-subunit alcohol dehydrogenase family)</fullName>
    </submittedName>
</protein>
<accession>A0A326TQI4</accession>
<dbReference type="OrthoDB" id="5786478at2"/>
<evidence type="ECO:0000256" key="1">
    <source>
        <dbReference type="ARBA" id="ARBA00006484"/>
    </source>
</evidence>
<dbReference type="Gene3D" id="3.40.50.720">
    <property type="entry name" value="NAD(P)-binding Rossmann-like Domain"/>
    <property type="match status" value="1"/>
</dbReference>
<comment type="similarity">
    <text evidence="1 4">Belongs to the short-chain dehydrogenases/reductases (SDR) family.</text>
</comment>
<sequence length="245" mass="25779">MSEGKKIALVTGANKGIGFEIARQLGGRDITVLVGARDLARGEEAIQKLRAEKIEAVLVQLDVTNQTSIDAAAAFIDQAYGRLDILVNNAAISVGEWSTPPSQLSLEDLQKTFATNVFGAFAVIKAMLPLLHRSQAGRIVNLSSEMGSLSINSDADSPIAQFPPTLAYNASKTALNTLTVFFAKELQGTPIKVNSVSPGYVATDLNGHSGYLTAEQGARVPVTYATLLADGPTGGFFGANGQIAW</sequence>
<dbReference type="InterPro" id="IPR020904">
    <property type="entry name" value="Sc_DH/Rdtase_CS"/>
</dbReference>
<keyword evidence="3" id="KW-0560">Oxidoreductase</keyword>
<evidence type="ECO:0000313" key="5">
    <source>
        <dbReference type="EMBL" id="PZW18088.1"/>
    </source>
</evidence>
<dbReference type="Pfam" id="PF00106">
    <property type="entry name" value="adh_short"/>
    <property type="match status" value="1"/>
</dbReference>
<gene>
    <name evidence="5" type="ORF">EI42_06359</name>
</gene>
<keyword evidence="2" id="KW-0521">NADP</keyword>
<keyword evidence="6" id="KW-1185">Reference proteome</keyword>
<reference evidence="5 6" key="1">
    <citation type="submission" date="2018-06" db="EMBL/GenBank/DDBJ databases">
        <title>Genomic Encyclopedia of Archaeal and Bacterial Type Strains, Phase II (KMG-II): from individual species to whole genera.</title>
        <authorList>
            <person name="Goeker M."/>
        </authorList>
    </citation>
    <scope>NUCLEOTIDE SEQUENCE [LARGE SCALE GENOMIC DNA]</scope>
    <source>
        <strain evidence="5 6">ATCC BAA-1881</strain>
    </source>
</reference>
<dbReference type="InterPro" id="IPR002347">
    <property type="entry name" value="SDR_fam"/>
</dbReference>
<dbReference type="PANTHER" id="PTHR43490:SF99">
    <property type="entry name" value="SHORT-CHAIN DEHYDROGENASE_REDUCTASE"/>
    <property type="match status" value="1"/>
</dbReference>
<dbReference type="RefSeq" id="WP_111326829.1">
    <property type="nucleotide sequence ID" value="NZ_BIFX01000002.1"/>
</dbReference>
<dbReference type="PRINTS" id="PR00080">
    <property type="entry name" value="SDRFAMILY"/>
</dbReference>